<accession>A0A1I3J3E4</accession>
<sequence length="475" mass="53245">MGRRGGARRKKLGKPSAGLLACIAEVHLCECGAYLIDLMGFVEFEGRRLSSRLRIDGSIIELECIFEDVEQLINPLRRIDVAIFKGSHKLFALSDLIHRTTSGRPGLGAASIYVSTIAVEDYSPDGADIAVSESWIVRISSWHMISRSSGIERAFERDANNRRVGIWRFAQPLDWAVRTSDGRLSATTISNIVEGGIHANSLTLDIVDSIRVHFSDLVGFREAIKEVHKIRLFGSLLFGKALNLEFFAVEAKEDGEYRTQHQVFGIKQISEAGLPARPLIGAAQREIIPKYFENFFSIYEQISEAISIHFLVSQELGFDPSTRLQMLCQALESIHRNLVPTSSAPLDLATLDGILASHGYGGELREKLVNQARHAHEPNLRQRLKYYFAKFEHEIRIVWPDIRKKSTINEIVDARNYFAHRSPRIGRPGGARLWNNVELTKAIVQLALLDAIGVDTTGLGQRMATERFAKFAIDR</sequence>
<evidence type="ECO:0000313" key="3">
    <source>
        <dbReference type="Proteomes" id="UP000199377"/>
    </source>
</evidence>
<reference evidence="2 3" key="1">
    <citation type="submission" date="2016-10" db="EMBL/GenBank/DDBJ databases">
        <authorList>
            <person name="de Groot N.N."/>
        </authorList>
    </citation>
    <scope>NUCLEOTIDE SEQUENCE [LARGE SCALE GENOMIC DNA]</scope>
    <source>
        <strain evidence="2 3">CGMCC 1.11030</strain>
    </source>
</reference>
<dbReference type="EMBL" id="FOQH01000007">
    <property type="protein sequence ID" value="SFI54772.1"/>
    <property type="molecule type" value="Genomic_DNA"/>
</dbReference>
<feature type="domain" description="Apea-like HEPN" evidence="1">
    <location>
        <begin position="327"/>
        <end position="456"/>
    </location>
</feature>
<proteinExistence type="predicted"/>
<dbReference type="AlphaFoldDB" id="A0A1I3J3E4"/>
<dbReference type="InterPro" id="IPR041229">
    <property type="entry name" value="HEPN_Apea"/>
</dbReference>
<dbReference type="Proteomes" id="UP000199377">
    <property type="component" value="Unassembled WGS sequence"/>
</dbReference>
<evidence type="ECO:0000313" key="2">
    <source>
        <dbReference type="EMBL" id="SFI54772.1"/>
    </source>
</evidence>
<name>A0A1I3J3E4_9RHOB</name>
<evidence type="ECO:0000259" key="1">
    <source>
        <dbReference type="Pfam" id="PF18739"/>
    </source>
</evidence>
<gene>
    <name evidence="2" type="ORF">SAMN05216258_107346</name>
</gene>
<organism evidence="2 3">
    <name type="scientific">Albimonas pacifica</name>
    <dbReference type="NCBI Taxonomy" id="1114924"/>
    <lineage>
        <taxon>Bacteria</taxon>
        <taxon>Pseudomonadati</taxon>
        <taxon>Pseudomonadota</taxon>
        <taxon>Alphaproteobacteria</taxon>
        <taxon>Rhodobacterales</taxon>
        <taxon>Paracoccaceae</taxon>
        <taxon>Albimonas</taxon>
    </lineage>
</organism>
<keyword evidence="3" id="KW-1185">Reference proteome</keyword>
<protein>
    <recommendedName>
        <fullName evidence="1">Apea-like HEPN domain-containing protein</fullName>
    </recommendedName>
</protein>
<dbReference type="Pfam" id="PF18739">
    <property type="entry name" value="HEPN_Apea"/>
    <property type="match status" value="1"/>
</dbReference>